<accession>A0A518BCY4</accession>
<evidence type="ECO:0000256" key="1">
    <source>
        <dbReference type="ARBA" id="ARBA00006284"/>
    </source>
</evidence>
<dbReference type="InterPro" id="IPR018197">
    <property type="entry name" value="Glycerate_kinase_RE-like"/>
</dbReference>
<dbReference type="GO" id="GO:0043798">
    <property type="term" value="F:glycerate 2-kinase activity"/>
    <property type="evidence" value="ECO:0007669"/>
    <property type="project" value="UniProtKB-EC"/>
</dbReference>
<evidence type="ECO:0000256" key="3">
    <source>
        <dbReference type="ARBA" id="ARBA00022777"/>
    </source>
</evidence>
<dbReference type="InterPro" id="IPR004381">
    <property type="entry name" value="Glycerate_kinase"/>
</dbReference>
<keyword evidence="2 4" id="KW-0808">Transferase</keyword>
<dbReference type="Pfam" id="PF02595">
    <property type="entry name" value="Gly_kinase"/>
    <property type="match status" value="1"/>
</dbReference>
<gene>
    <name evidence="5" type="primary">garK</name>
    <name evidence="5" type="ORF">Pan216_57200</name>
</gene>
<protein>
    <submittedName>
        <fullName evidence="5">Glycerate 2-kinase</fullName>
        <ecNumber evidence="5">2.7.1.165</ecNumber>
    </submittedName>
</protein>
<dbReference type="RefSeq" id="WP_145263296.1">
    <property type="nucleotide sequence ID" value="NZ_CP036279.1"/>
</dbReference>
<dbReference type="SUPFAM" id="SSF110738">
    <property type="entry name" value="Glycerate kinase I"/>
    <property type="match status" value="1"/>
</dbReference>
<dbReference type="PIRSF" id="PIRSF006078">
    <property type="entry name" value="GlxK"/>
    <property type="match status" value="1"/>
</dbReference>
<proteinExistence type="inferred from homology"/>
<organism evidence="5 6">
    <name type="scientific">Kolteria novifilia</name>
    <dbReference type="NCBI Taxonomy" id="2527975"/>
    <lineage>
        <taxon>Bacteria</taxon>
        <taxon>Pseudomonadati</taxon>
        <taxon>Planctomycetota</taxon>
        <taxon>Planctomycetia</taxon>
        <taxon>Kolteriales</taxon>
        <taxon>Kolteriaceae</taxon>
        <taxon>Kolteria</taxon>
    </lineage>
</organism>
<dbReference type="OrthoDB" id="9774290at2"/>
<evidence type="ECO:0000313" key="6">
    <source>
        <dbReference type="Proteomes" id="UP000317093"/>
    </source>
</evidence>
<name>A0A518BCY4_9BACT</name>
<evidence type="ECO:0000313" key="5">
    <source>
        <dbReference type="EMBL" id="QDU64827.1"/>
    </source>
</evidence>
<evidence type="ECO:0000256" key="2">
    <source>
        <dbReference type="ARBA" id="ARBA00022679"/>
    </source>
</evidence>
<reference evidence="5 6" key="1">
    <citation type="submission" date="2019-02" db="EMBL/GenBank/DDBJ databases">
        <title>Deep-cultivation of Planctomycetes and their phenomic and genomic characterization uncovers novel biology.</title>
        <authorList>
            <person name="Wiegand S."/>
            <person name="Jogler M."/>
            <person name="Boedeker C."/>
            <person name="Pinto D."/>
            <person name="Vollmers J."/>
            <person name="Rivas-Marin E."/>
            <person name="Kohn T."/>
            <person name="Peeters S.H."/>
            <person name="Heuer A."/>
            <person name="Rast P."/>
            <person name="Oberbeckmann S."/>
            <person name="Bunk B."/>
            <person name="Jeske O."/>
            <person name="Meyerdierks A."/>
            <person name="Storesund J.E."/>
            <person name="Kallscheuer N."/>
            <person name="Luecker S."/>
            <person name="Lage O.M."/>
            <person name="Pohl T."/>
            <person name="Merkel B.J."/>
            <person name="Hornburger P."/>
            <person name="Mueller R.-W."/>
            <person name="Bruemmer F."/>
            <person name="Labrenz M."/>
            <person name="Spormann A.M."/>
            <person name="Op den Camp H."/>
            <person name="Overmann J."/>
            <person name="Amann R."/>
            <person name="Jetten M.S.M."/>
            <person name="Mascher T."/>
            <person name="Medema M.H."/>
            <person name="Devos D.P."/>
            <person name="Kaster A.-K."/>
            <person name="Ovreas L."/>
            <person name="Rohde M."/>
            <person name="Galperin M.Y."/>
            <person name="Jogler C."/>
        </authorList>
    </citation>
    <scope>NUCLEOTIDE SEQUENCE [LARGE SCALE GENOMIC DNA]</scope>
    <source>
        <strain evidence="5 6">Pan216</strain>
    </source>
</reference>
<dbReference type="Gene3D" id="3.90.1510.10">
    <property type="entry name" value="Glycerate kinase, domain 2"/>
    <property type="match status" value="1"/>
</dbReference>
<dbReference type="PANTHER" id="PTHR21599:SF0">
    <property type="entry name" value="GLYCERATE KINASE"/>
    <property type="match status" value="1"/>
</dbReference>
<dbReference type="PANTHER" id="PTHR21599">
    <property type="entry name" value="GLYCERATE KINASE"/>
    <property type="match status" value="1"/>
</dbReference>
<keyword evidence="6" id="KW-1185">Reference proteome</keyword>
<dbReference type="InterPro" id="IPR036129">
    <property type="entry name" value="Glycerate_kinase_sf"/>
</dbReference>
<dbReference type="AlphaFoldDB" id="A0A518BCY4"/>
<dbReference type="KEGG" id="knv:Pan216_57200"/>
<dbReference type="Gene3D" id="3.40.50.10350">
    <property type="entry name" value="Glycerate kinase, domain 1"/>
    <property type="match status" value="1"/>
</dbReference>
<dbReference type="NCBIfam" id="TIGR00045">
    <property type="entry name" value="glycerate kinase"/>
    <property type="match status" value="1"/>
</dbReference>
<dbReference type="GO" id="GO:0031388">
    <property type="term" value="P:organic acid phosphorylation"/>
    <property type="evidence" value="ECO:0007669"/>
    <property type="project" value="UniProtKB-UniRule"/>
</dbReference>
<comment type="similarity">
    <text evidence="1 4">Belongs to the glycerate kinase type-1 family.</text>
</comment>
<keyword evidence="3 4" id="KW-0418">Kinase</keyword>
<sequence length="378" mass="38185">MRILIAPDSFKECLSAADVASSMADGVKRIAPDAEILEVPMADGGEGTVDALVQATGGTFHRKTVRGPLGDPVEATYGLLGNGRTAVIEMAAASGLMLVPPDQRDPLAASTFGTGELIQAAVERGAIHLIVGIGGSATNDGGAGMAQALGYSLLDADGNEIPPGGAGLEHLARIDPSGVFPGLADVMIEVACDVTNPLTGPTGASATYGPQKGATPEMVATLDGCLKHFAERIRADVGIDVEHVPGAGAAGGLGGGLMAFTGATLRRGIDLVIEAVDLAGKAEGAELCLTGEGAIDHSSQFGKTAVGVAACCKRKSVPVIALAGALKPGVEAVLDHGIDAYFSITPRPGTLADAYAEAKERLANTAEQVMRLYVVAKR</sequence>
<dbReference type="GO" id="GO:0008887">
    <property type="term" value="F:glycerate kinase activity"/>
    <property type="evidence" value="ECO:0007669"/>
    <property type="project" value="UniProtKB-UniRule"/>
</dbReference>
<dbReference type="Proteomes" id="UP000317093">
    <property type="component" value="Chromosome"/>
</dbReference>
<dbReference type="InterPro" id="IPR018193">
    <property type="entry name" value="Glyc_kinase_flavodox-like_fold"/>
</dbReference>
<dbReference type="EC" id="2.7.1.165" evidence="5"/>
<evidence type="ECO:0000256" key="4">
    <source>
        <dbReference type="PIRNR" id="PIRNR006078"/>
    </source>
</evidence>
<dbReference type="EMBL" id="CP036279">
    <property type="protein sequence ID" value="QDU64827.1"/>
    <property type="molecule type" value="Genomic_DNA"/>
</dbReference>